<keyword evidence="3" id="KW-1185">Reference proteome</keyword>
<dbReference type="AlphaFoldDB" id="A0A8H6W9Y3"/>
<evidence type="ECO:0000313" key="3">
    <source>
        <dbReference type="Proteomes" id="UP000636479"/>
    </source>
</evidence>
<feature type="compositionally biased region" description="Polar residues" evidence="1">
    <location>
        <begin position="122"/>
        <end position="138"/>
    </location>
</feature>
<name>A0A8H6W9Y3_9AGAR</name>
<dbReference type="Proteomes" id="UP000636479">
    <property type="component" value="Unassembled WGS sequence"/>
</dbReference>
<feature type="region of interest" description="Disordered" evidence="1">
    <location>
        <begin position="1"/>
        <end position="41"/>
    </location>
</feature>
<evidence type="ECO:0000256" key="1">
    <source>
        <dbReference type="SAM" id="MobiDB-lite"/>
    </source>
</evidence>
<feature type="region of interest" description="Disordered" evidence="1">
    <location>
        <begin position="230"/>
        <end position="284"/>
    </location>
</feature>
<organism evidence="2 3">
    <name type="scientific">Mycena indigotica</name>
    <dbReference type="NCBI Taxonomy" id="2126181"/>
    <lineage>
        <taxon>Eukaryota</taxon>
        <taxon>Fungi</taxon>
        <taxon>Dikarya</taxon>
        <taxon>Basidiomycota</taxon>
        <taxon>Agaricomycotina</taxon>
        <taxon>Agaricomycetes</taxon>
        <taxon>Agaricomycetidae</taxon>
        <taxon>Agaricales</taxon>
        <taxon>Marasmiineae</taxon>
        <taxon>Mycenaceae</taxon>
        <taxon>Mycena</taxon>
    </lineage>
</organism>
<reference evidence="2" key="1">
    <citation type="submission" date="2020-05" db="EMBL/GenBank/DDBJ databases">
        <title>Mycena genomes resolve the evolution of fungal bioluminescence.</title>
        <authorList>
            <person name="Tsai I.J."/>
        </authorList>
    </citation>
    <scope>NUCLEOTIDE SEQUENCE</scope>
    <source>
        <strain evidence="2">171206Taipei</strain>
    </source>
</reference>
<sequence length="498" mass="54175">MSIYSSRYLGQSNAGFELDDPPYTAPEDDPFHITPLLSQPRRRRSSMLNKWIQDQQTAPTDAVDVNEQPSIPASRSHPYLAYPELATVHLDASSSSASLNSYDLLEDDDIPQQVDVPLTPTIKKNSSRPGSKMFQTPPSFRALLPKGPFRSASNPATPLGTTSSGNPTPGSTQMSFFPRTSRSSSGSTAAQHKKSSSLSTLSAFLASNDTEPIVTPSKSRWRPSVLGHFGISTSQPSIHTTETQSTHAPRPSISSNTTYTTTTQTDSDYPATPPLSAAGSSRDRHRSYGSLMQLADNNPSSSFSVWSGPSYLDELNEFSSRAGRGPNSTISCDGYIGMPQPRTSLSVRAFSAMSRDGFVDGIPPPRVPLAPKPNPNKNVDLRSIKQENRPEIAYSPGSSKSRTLPRVSFAALGPRKKKKTLVISGISAVDTRKFEAAKRWCESFGELLQIVRMPNGDLHVHFRNAEVADTVCRVRAKVYIRGVGSVQLSWCTGVENIR</sequence>
<feature type="compositionally biased region" description="Polar residues" evidence="1">
    <location>
        <begin position="1"/>
        <end position="14"/>
    </location>
</feature>
<feature type="compositionally biased region" description="Polar residues" evidence="1">
    <location>
        <begin position="231"/>
        <end position="256"/>
    </location>
</feature>
<evidence type="ECO:0008006" key="4">
    <source>
        <dbReference type="Google" id="ProtNLM"/>
    </source>
</evidence>
<proteinExistence type="predicted"/>
<dbReference type="RefSeq" id="XP_037222132.1">
    <property type="nucleotide sequence ID" value="XM_037361840.1"/>
</dbReference>
<protein>
    <recommendedName>
        <fullName evidence="4">RRM domain-containing protein</fullName>
    </recommendedName>
</protein>
<feature type="compositionally biased region" description="Low complexity" evidence="1">
    <location>
        <begin position="157"/>
        <end position="188"/>
    </location>
</feature>
<feature type="region of interest" description="Disordered" evidence="1">
    <location>
        <begin position="119"/>
        <end position="196"/>
    </location>
</feature>
<dbReference type="GeneID" id="59344356"/>
<accession>A0A8H6W9Y3</accession>
<dbReference type="OrthoDB" id="3071736at2759"/>
<gene>
    <name evidence="2" type="ORF">MIND_00504700</name>
</gene>
<evidence type="ECO:0000313" key="2">
    <source>
        <dbReference type="EMBL" id="KAF7307113.1"/>
    </source>
</evidence>
<dbReference type="EMBL" id="JACAZF010000004">
    <property type="protein sequence ID" value="KAF7307113.1"/>
    <property type="molecule type" value="Genomic_DNA"/>
</dbReference>
<comment type="caution">
    <text evidence="2">The sequence shown here is derived from an EMBL/GenBank/DDBJ whole genome shotgun (WGS) entry which is preliminary data.</text>
</comment>